<evidence type="ECO:0000313" key="3">
    <source>
        <dbReference type="Proteomes" id="UP000579153"/>
    </source>
</evidence>
<organism evidence="2 3">
    <name type="scientific">Nonomuraea jabiensis</name>
    <dbReference type="NCBI Taxonomy" id="882448"/>
    <lineage>
        <taxon>Bacteria</taxon>
        <taxon>Bacillati</taxon>
        <taxon>Actinomycetota</taxon>
        <taxon>Actinomycetes</taxon>
        <taxon>Streptosporangiales</taxon>
        <taxon>Streptosporangiaceae</taxon>
        <taxon>Nonomuraea</taxon>
    </lineage>
</organism>
<comment type="caution">
    <text evidence="2">The sequence shown here is derived from an EMBL/GenBank/DDBJ whole genome shotgun (WGS) entry which is preliminary data.</text>
</comment>
<protein>
    <submittedName>
        <fullName evidence="2">Uncharacterized protein</fullName>
    </submittedName>
</protein>
<dbReference type="RefSeq" id="WP_185070365.1">
    <property type="nucleotide sequence ID" value="NZ_JACHMB010000001.1"/>
</dbReference>
<sequence>MVRAALRIVVFELKGLLAIGQWILRRRDGVPAGATVVTYAKGQTFMLSLMLFAMAVETVVVDLLLVAMDVPAWLRFTVLIGDVYGLLFGVMLAAACATRPHVITPDELRVRFGVYVDVRVPVERIAAVRTSRNYNESSMVAAKDGRLSVAVSSQTNVTVELTEPVAFVRPFGRRGEATSIRFFADEPEKVVAALRTDRTAEAA</sequence>
<gene>
    <name evidence="2" type="ORF">HD596_003565</name>
</gene>
<name>A0A7W9G3Z1_9ACTN</name>
<feature type="transmembrane region" description="Helical" evidence="1">
    <location>
        <begin position="45"/>
        <end position="67"/>
    </location>
</feature>
<keyword evidence="1" id="KW-0812">Transmembrane</keyword>
<dbReference type="Proteomes" id="UP000579153">
    <property type="component" value="Unassembled WGS sequence"/>
</dbReference>
<keyword evidence="1" id="KW-1133">Transmembrane helix</keyword>
<dbReference type="EMBL" id="JACHMB010000001">
    <property type="protein sequence ID" value="MBB5776809.1"/>
    <property type="molecule type" value="Genomic_DNA"/>
</dbReference>
<accession>A0A7W9G3Z1</accession>
<proteinExistence type="predicted"/>
<keyword evidence="3" id="KW-1185">Reference proteome</keyword>
<reference evidence="2 3" key="1">
    <citation type="submission" date="2020-08" db="EMBL/GenBank/DDBJ databases">
        <title>Sequencing the genomes of 1000 actinobacteria strains.</title>
        <authorList>
            <person name="Klenk H.-P."/>
        </authorList>
    </citation>
    <scope>NUCLEOTIDE SEQUENCE [LARGE SCALE GENOMIC DNA]</scope>
    <source>
        <strain evidence="2 3">DSM 45507</strain>
    </source>
</reference>
<evidence type="ECO:0000313" key="2">
    <source>
        <dbReference type="EMBL" id="MBB5776809.1"/>
    </source>
</evidence>
<keyword evidence="1" id="KW-0472">Membrane</keyword>
<dbReference type="AlphaFoldDB" id="A0A7W9G3Z1"/>
<feature type="transmembrane region" description="Helical" evidence="1">
    <location>
        <begin position="73"/>
        <end position="95"/>
    </location>
</feature>
<evidence type="ECO:0000256" key="1">
    <source>
        <dbReference type="SAM" id="Phobius"/>
    </source>
</evidence>